<dbReference type="InterPro" id="IPR042099">
    <property type="entry name" value="ANL_N_sf"/>
</dbReference>
<comment type="caution">
    <text evidence="5">The sequence shown here is derived from an EMBL/GenBank/DDBJ whole genome shotgun (WGS) entry which is preliminary data.</text>
</comment>
<feature type="domain" description="AMP-dependent synthetase/ligase" evidence="3">
    <location>
        <begin position="101"/>
        <end position="303"/>
    </location>
</feature>
<comment type="function">
    <text evidence="1">Catalyzes the activation of phenylacetic acid (PA) to phenylacetyl-CoA (PA-CoA).</text>
</comment>
<evidence type="ECO:0000259" key="3">
    <source>
        <dbReference type="Pfam" id="PF00501"/>
    </source>
</evidence>
<evidence type="ECO:0000256" key="1">
    <source>
        <dbReference type="PIRNR" id="PIRNR006444"/>
    </source>
</evidence>
<keyword evidence="1" id="KW-0547">Nucleotide-binding</keyword>
<dbReference type="Pfam" id="PF00501">
    <property type="entry name" value="AMP-binding"/>
    <property type="match status" value="1"/>
</dbReference>
<dbReference type="InterPro" id="IPR000873">
    <property type="entry name" value="AMP-dep_synth/lig_dom"/>
</dbReference>
<evidence type="ECO:0000259" key="4">
    <source>
        <dbReference type="Pfam" id="PF14535"/>
    </source>
</evidence>
<dbReference type="InterPro" id="IPR051414">
    <property type="entry name" value="Adenylate-forming_Reductase"/>
</dbReference>
<dbReference type="PANTHER" id="PTHR43439">
    <property type="entry name" value="PHENYLACETATE-COENZYME A LIGASE"/>
    <property type="match status" value="1"/>
</dbReference>
<dbReference type="GO" id="GO:0047475">
    <property type="term" value="F:phenylacetate-CoA ligase activity"/>
    <property type="evidence" value="ECO:0007669"/>
    <property type="project" value="UniProtKB-EC"/>
</dbReference>
<dbReference type="InterPro" id="IPR045851">
    <property type="entry name" value="AMP-bd_C_sf"/>
</dbReference>
<dbReference type="EC" id="6.2.1.30" evidence="1"/>
<keyword evidence="1 5" id="KW-0436">Ligase</keyword>
<dbReference type="InterPro" id="IPR049623">
    <property type="entry name" value="PA_CoA_lig_proteobact_actino"/>
</dbReference>
<dbReference type="Proteomes" id="UP001596956">
    <property type="component" value="Unassembled WGS sequence"/>
</dbReference>
<evidence type="ECO:0000256" key="2">
    <source>
        <dbReference type="SAM" id="MobiDB-lite"/>
    </source>
</evidence>
<reference evidence="6" key="1">
    <citation type="journal article" date="2019" name="Int. J. Syst. Evol. Microbiol.">
        <title>The Global Catalogue of Microorganisms (GCM) 10K type strain sequencing project: providing services to taxonomists for standard genome sequencing and annotation.</title>
        <authorList>
            <consortium name="The Broad Institute Genomics Platform"/>
            <consortium name="The Broad Institute Genome Sequencing Center for Infectious Disease"/>
            <person name="Wu L."/>
            <person name="Ma J."/>
        </authorList>
    </citation>
    <scope>NUCLEOTIDE SEQUENCE [LARGE SCALE GENOMIC DNA]</scope>
    <source>
        <strain evidence="6">CCUG 63369</strain>
    </source>
</reference>
<evidence type="ECO:0000313" key="5">
    <source>
        <dbReference type="EMBL" id="MFD0799804.1"/>
    </source>
</evidence>
<feature type="region of interest" description="Disordered" evidence="2">
    <location>
        <begin position="1"/>
        <end position="22"/>
    </location>
</feature>
<name>A0ABW3BAR7_9ACTN</name>
<proteinExistence type="inferred from homology"/>
<dbReference type="Gene3D" id="3.30.300.30">
    <property type="match status" value="1"/>
</dbReference>
<dbReference type="Gene3D" id="3.40.50.12780">
    <property type="entry name" value="N-terminal domain of ligase-like"/>
    <property type="match status" value="1"/>
</dbReference>
<evidence type="ECO:0000313" key="6">
    <source>
        <dbReference type="Proteomes" id="UP001596956"/>
    </source>
</evidence>
<dbReference type="InterPro" id="IPR028154">
    <property type="entry name" value="AMP-dep_Lig_C"/>
</dbReference>
<protein>
    <recommendedName>
        <fullName evidence="1">Phenylacetate-coenzyme A ligase</fullName>
        <ecNumber evidence="1">6.2.1.30</ecNumber>
    </recommendedName>
    <alternativeName>
        <fullName evidence="1">Phenylacetyl-CoA ligase</fullName>
    </alternativeName>
</protein>
<comment type="similarity">
    <text evidence="1">Belongs to the phenylacetyl-CoA ligase family.</text>
</comment>
<dbReference type="EMBL" id="JBHTHR010000005">
    <property type="protein sequence ID" value="MFD0799804.1"/>
    <property type="molecule type" value="Genomic_DNA"/>
</dbReference>
<accession>A0ABW3BAR7</accession>
<feature type="domain" description="AMP-dependent ligase C-terminal" evidence="4">
    <location>
        <begin position="351"/>
        <end position="444"/>
    </location>
</feature>
<dbReference type="PANTHER" id="PTHR43439:SF1">
    <property type="entry name" value="PHENYLACETATE-COENZYME A LIGASE"/>
    <property type="match status" value="1"/>
</dbReference>
<dbReference type="Pfam" id="PF14535">
    <property type="entry name" value="AMP-binding_C_2"/>
    <property type="match status" value="1"/>
</dbReference>
<comment type="pathway">
    <text evidence="1">Aromatic compound metabolism; phenylacetate degradation.</text>
</comment>
<sequence length="447" mass="49282">MTTHSGVPGARRSGTAPAVDDLSPAERLSVDELRTRQLERLRWTLRHAYENVPLYRRKFDEAGVHPDDCREPGDLAKFPFTTKEDLRDGYPFGMFAVPRSDVRRIHASSGTTGKPTVVGYTQADLDVWAETMARSIRAAGGSPGHTVHISYGYGLFTGGLGAHYGAEKLGCTVVPASGGMTARQVQIIDDFGPEIIMVTPSYMLTLLDEFERQGIDPRTTSLKTGIFGAEPWTEQMRREIEERMDIHAVDIYGLSEVMGPGVSQECVETKDGLHVWEDHFYPEVADPVDGHVLPDGQTGELLFTSLTKQALPIIRYRTRDLTALRPGTARPAFRRMDKVTGRSDDMIILRGVNVFPTQIEEIVLGTEGLAPHFQLRLTRTDRLDHLAVLVEALGGTAGDRRSTAAAEIASRVKDAVGVSVDVEIVEPRSLERSAGKIRRVIDQRPQG</sequence>
<dbReference type="InterPro" id="IPR011880">
    <property type="entry name" value="PA_CoA_ligase"/>
</dbReference>
<dbReference type="SUPFAM" id="SSF56801">
    <property type="entry name" value="Acetyl-CoA synthetase-like"/>
    <property type="match status" value="1"/>
</dbReference>
<organism evidence="5 6">
    <name type="scientific">Streptomonospora algeriensis</name>
    <dbReference type="NCBI Taxonomy" id="995084"/>
    <lineage>
        <taxon>Bacteria</taxon>
        <taxon>Bacillati</taxon>
        <taxon>Actinomycetota</taxon>
        <taxon>Actinomycetes</taxon>
        <taxon>Streptosporangiales</taxon>
        <taxon>Nocardiopsidaceae</taxon>
        <taxon>Streptomonospora</taxon>
    </lineage>
</organism>
<dbReference type="CDD" id="cd05913">
    <property type="entry name" value="PaaK"/>
    <property type="match status" value="1"/>
</dbReference>
<dbReference type="PIRSF" id="PIRSF006444">
    <property type="entry name" value="PaaK"/>
    <property type="match status" value="1"/>
</dbReference>
<gene>
    <name evidence="5" type="primary">paaK</name>
    <name evidence="5" type="ORF">ACFQZU_00515</name>
</gene>
<dbReference type="NCBIfam" id="TIGR02155">
    <property type="entry name" value="PA_CoA_ligase"/>
    <property type="match status" value="1"/>
</dbReference>
<keyword evidence="6" id="KW-1185">Reference proteome</keyword>
<comment type="catalytic activity">
    <reaction evidence="1">
        <text>2-phenylacetate + ATP + CoA = phenylacetyl-CoA + AMP + diphosphate</text>
        <dbReference type="Rhea" id="RHEA:20956"/>
        <dbReference type="ChEBI" id="CHEBI:18401"/>
        <dbReference type="ChEBI" id="CHEBI:30616"/>
        <dbReference type="ChEBI" id="CHEBI:33019"/>
        <dbReference type="ChEBI" id="CHEBI:57287"/>
        <dbReference type="ChEBI" id="CHEBI:57390"/>
        <dbReference type="ChEBI" id="CHEBI:456215"/>
        <dbReference type="EC" id="6.2.1.30"/>
    </reaction>
</comment>